<gene>
    <name evidence="1" type="ORF">PCOR1329_LOCUS23936</name>
</gene>
<feature type="non-terminal residue" evidence="1">
    <location>
        <position position="162"/>
    </location>
</feature>
<accession>A0ABN9RV51</accession>
<reference evidence="1" key="1">
    <citation type="submission" date="2023-10" db="EMBL/GenBank/DDBJ databases">
        <authorList>
            <person name="Chen Y."/>
            <person name="Shah S."/>
            <person name="Dougan E. K."/>
            <person name="Thang M."/>
            <person name="Chan C."/>
        </authorList>
    </citation>
    <scope>NUCLEOTIDE SEQUENCE [LARGE SCALE GENOMIC DNA]</scope>
</reference>
<comment type="caution">
    <text evidence="1">The sequence shown here is derived from an EMBL/GenBank/DDBJ whole genome shotgun (WGS) entry which is preliminary data.</text>
</comment>
<protein>
    <submittedName>
        <fullName evidence="1">Uncharacterized protein</fullName>
    </submittedName>
</protein>
<sequence length="162" mass="17802">ARLPVKRGAKACVTLGDGDELVGDLREEELDATRGVALRGCWLDLEKAFNQIRIKRARARFAIFCAWDPRLKGFQFFVAKVMSFGAKASVLSFNQGCDNAGEIAKLVFELLGWVVKGEGDEAVDFGSVLETPGVEIDFEHAVGDDISIVNRRGRVEEIAEDI</sequence>
<dbReference type="EMBL" id="CAUYUJ010008174">
    <property type="protein sequence ID" value="CAK0823091.1"/>
    <property type="molecule type" value="Genomic_DNA"/>
</dbReference>
<proteinExistence type="predicted"/>
<name>A0ABN9RV51_9DINO</name>
<organism evidence="1 2">
    <name type="scientific">Prorocentrum cordatum</name>
    <dbReference type="NCBI Taxonomy" id="2364126"/>
    <lineage>
        <taxon>Eukaryota</taxon>
        <taxon>Sar</taxon>
        <taxon>Alveolata</taxon>
        <taxon>Dinophyceae</taxon>
        <taxon>Prorocentrales</taxon>
        <taxon>Prorocentraceae</taxon>
        <taxon>Prorocentrum</taxon>
    </lineage>
</organism>
<dbReference type="Proteomes" id="UP001189429">
    <property type="component" value="Unassembled WGS sequence"/>
</dbReference>
<evidence type="ECO:0000313" key="2">
    <source>
        <dbReference type="Proteomes" id="UP001189429"/>
    </source>
</evidence>
<evidence type="ECO:0000313" key="1">
    <source>
        <dbReference type="EMBL" id="CAK0823091.1"/>
    </source>
</evidence>
<feature type="non-terminal residue" evidence="1">
    <location>
        <position position="1"/>
    </location>
</feature>
<keyword evidence="2" id="KW-1185">Reference proteome</keyword>